<feature type="transmembrane region" description="Helical" evidence="7">
    <location>
        <begin position="135"/>
        <end position="164"/>
    </location>
</feature>
<feature type="transmembrane region" description="Helical" evidence="7">
    <location>
        <begin position="210"/>
        <end position="239"/>
    </location>
</feature>
<name>A0A450SJE5_9GAMM</name>
<dbReference type="GO" id="GO:0017004">
    <property type="term" value="P:cytochrome complex assembly"/>
    <property type="evidence" value="ECO:0007669"/>
    <property type="project" value="UniProtKB-KW"/>
</dbReference>
<dbReference type="PANTHER" id="PTHR31272">
    <property type="entry name" value="CYTOCHROME C-TYPE BIOGENESIS PROTEIN HI_1454-RELATED"/>
    <property type="match status" value="1"/>
</dbReference>
<comment type="similarity">
    <text evidence="2">Belongs to the DsbD family.</text>
</comment>
<comment type="subcellular location">
    <subcellularLocation>
        <location evidence="1">Membrane</location>
        <topology evidence="1">Multi-pass membrane protein</topology>
    </subcellularLocation>
</comment>
<keyword evidence="6 7" id="KW-0472">Membrane</keyword>
<feature type="transmembrane region" description="Helical" evidence="7">
    <location>
        <begin position="94"/>
        <end position="114"/>
    </location>
</feature>
<sequence>MTSFDVSLTGALIAGILSFFSPCVLPLVPAYLCYLGGMSMEQLVAEENQGNTPTSTRQIFIAALGFVAGFGSVFVALGASATVLGQLIAEYMGILSKIAGVVIIVFGLHFAGLFRLRFLEFEHRFQTQQVSAGPLGGYVMGLAFAFGWTPCIGPVLATILMMAASENSVTDGVVLLGVYALGIGVPFLLAAFAVHPFLRFMRRFRRYMRWVEIGTGALLVATGILIFTGSLAVIGNWLLPVF</sequence>
<dbReference type="InterPro" id="IPR051790">
    <property type="entry name" value="Cytochrome_c-biogenesis_DsbD"/>
</dbReference>
<reference evidence="9" key="1">
    <citation type="submission" date="2019-02" db="EMBL/GenBank/DDBJ databases">
        <authorList>
            <person name="Gruber-Vodicka R. H."/>
            <person name="Seah K. B. B."/>
        </authorList>
    </citation>
    <scope>NUCLEOTIDE SEQUENCE</scope>
    <source>
        <strain evidence="9">BECK_BZ15</strain>
    </source>
</reference>
<dbReference type="PANTHER" id="PTHR31272:SF4">
    <property type="entry name" value="CYTOCHROME C-TYPE BIOGENESIS PROTEIN HI_1454-RELATED"/>
    <property type="match status" value="1"/>
</dbReference>
<feature type="transmembrane region" description="Helical" evidence="7">
    <location>
        <begin position="176"/>
        <end position="198"/>
    </location>
</feature>
<evidence type="ECO:0000313" key="9">
    <source>
        <dbReference type="EMBL" id="VFJ53581.1"/>
    </source>
</evidence>
<evidence type="ECO:0000256" key="6">
    <source>
        <dbReference type="ARBA" id="ARBA00023136"/>
    </source>
</evidence>
<protein>
    <submittedName>
        <fullName evidence="9">Cytochrome c-type biogenesis protein</fullName>
    </submittedName>
</protein>
<evidence type="ECO:0000256" key="1">
    <source>
        <dbReference type="ARBA" id="ARBA00004141"/>
    </source>
</evidence>
<keyword evidence="5 7" id="KW-1133">Transmembrane helix</keyword>
<keyword evidence="4" id="KW-0201">Cytochrome c-type biogenesis</keyword>
<proteinExistence type="inferred from homology"/>
<dbReference type="Pfam" id="PF02683">
    <property type="entry name" value="DsbD_TM"/>
    <property type="match status" value="1"/>
</dbReference>
<accession>A0A450SJE5</accession>
<evidence type="ECO:0000256" key="3">
    <source>
        <dbReference type="ARBA" id="ARBA00022692"/>
    </source>
</evidence>
<evidence type="ECO:0000256" key="7">
    <source>
        <dbReference type="SAM" id="Phobius"/>
    </source>
</evidence>
<feature type="transmembrane region" description="Helical" evidence="7">
    <location>
        <begin position="12"/>
        <end position="38"/>
    </location>
</feature>
<feature type="transmembrane region" description="Helical" evidence="7">
    <location>
        <begin position="59"/>
        <end position="88"/>
    </location>
</feature>
<dbReference type="GO" id="GO:0016020">
    <property type="term" value="C:membrane"/>
    <property type="evidence" value="ECO:0007669"/>
    <property type="project" value="UniProtKB-SubCell"/>
</dbReference>
<evidence type="ECO:0000259" key="8">
    <source>
        <dbReference type="Pfam" id="PF02683"/>
    </source>
</evidence>
<organism evidence="9">
    <name type="scientific">Candidatus Kentrum sp. FW</name>
    <dbReference type="NCBI Taxonomy" id="2126338"/>
    <lineage>
        <taxon>Bacteria</taxon>
        <taxon>Pseudomonadati</taxon>
        <taxon>Pseudomonadota</taxon>
        <taxon>Gammaproteobacteria</taxon>
        <taxon>Candidatus Kentrum</taxon>
    </lineage>
</organism>
<evidence type="ECO:0000256" key="5">
    <source>
        <dbReference type="ARBA" id="ARBA00022989"/>
    </source>
</evidence>
<evidence type="ECO:0000256" key="2">
    <source>
        <dbReference type="ARBA" id="ARBA00006143"/>
    </source>
</evidence>
<dbReference type="EMBL" id="CAADEW010000043">
    <property type="protein sequence ID" value="VFJ53581.1"/>
    <property type="molecule type" value="Genomic_DNA"/>
</dbReference>
<feature type="domain" description="Cytochrome C biogenesis protein transmembrane" evidence="8">
    <location>
        <begin position="8"/>
        <end position="226"/>
    </location>
</feature>
<gene>
    <name evidence="9" type="ORF">BECKFW1821A_GA0114235_104315</name>
</gene>
<dbReference type="InterPro" id="IPR003834">
    <property type="entry name" value="Cyt_c_assmbl_TM_dom"/>
</dbReference>
<keyword evidence="3 7" id="KW-0812">Transmembrane</keyword>
<dbReference type="AlphaFoldDB" id="A0A450SJE5"/>
<evidence type="ECO:0000256" key="4">
    <source>
        <dbReference type="ARBA" id="ARBA00022748"/>
    </source>
</evidence>